<keyword evidence="5 8" id="KW-1133">Transmembrane helix</keyword>
<dbReference type="EMBL" id="AP012159">
    <property type="protein sequence ID" value="BAK85193.1"/>
    <property type="molecule type" value="Genomic_DNA"/>
</dbReference>
<dbReference type="eggNOG" id="COG2148">
    <property type="taxonomic scope" value="Bacteria"/>
</dbReference>
<gene>
    <name evidence="10" type="ordered locus">GLX_27810</name>
</gene>
<feature type="transmembrane region" description="Helical" evidence="8">
    <location>
        <begin position="110"/>
        <end position="129"/>
    </location>
</feature>
<sequence length="560" mass="63538">MTYFGPKTGRVLPDRTRYFRVWDNNNKSGGFFALDCAVRKMTGKALIRRQVVFRVDRRCFKMSEALRQLKNGEPDLSLSAVGESTIRRPHMGRQVDDNSFSYRHPLLPQIVILSDAVCVCVAVMAYIAWQRMYDMPELSGEFVLANIMAAGGFLLFPRNVPLLDIPDVTRFSAQLRYLLPPMLFGAAIFCTVLLLLSWPMGAALGRGGEWLVFVAIMLAAERIVGTYLLHTDAIARRLACRVAIIGAGPQAHRMAARINTRMQRTFRLIGLFDDGGGKVDGTVEDLVVRAREEGIDAVIMNFSPDEGGQQHVMDELWRLRGMLADVYVVPTLMTDDCHGWPVERFGPFSLTVLQRRPLSEWDMMQKRAFDITVGTLLLVALSPVLLVVAVAIKLDSRGPILFCQPRQGYNNLYFNVFKFRSMYTDMADRDAARQTSRTDPRVTRVGRWIRRLSIDELPQLFNVLRGEMSLVGPRPHAPQTRAGGQLLHEAMEEYVARHRVQPGITGWAQINGSRGELVTRDDLCRRVVLDLEYIRAWSIWLDIKIIFLTVKREIFSRNAF</sequence>
<reference evidence="11" key="1">
    <citation type="journal article" date="2011" name="J. Bacteriol.">
        <title>Complete genome sequence of NBRC 3288, a unique cellulose-nonproducing strain of Gluconacetobacter xylinus isolated from vinegar.</title>
        <authorList>
            <person name="Ogino H."/>
            <person name="Azuma Y."/>
            <person name="Hosoyama A."/>
            <person name="Nakazawa H."/>
            <person name="Matsutani M."/>
            <person name="Hasegawa A."/>
            <person name="Otsuyama K."/>
            <person name="Matsushita K."/>
            <person name="Fujita N."/>
            <person name="Shirai M."/>
        </authorList>
    </citation>
    <scope>NUCLEOTIDE SEQUENCE [LARGE SCALE GENOMIC DNA]</scope>
    <source>
        <strain evidence="11">NBRC 3288 / BCRC 11682 / LMG 1693</strain>
    </source>
</reference>
<dbReference type="InterPro" id="IPR017475">
    <property type="entry name" value="EPS_sugar_tfrase"/>
</dbReference>
<comment type="similarity">
    <text evidence="2">Belongs to the bacterial sugar transferase family.</text>
</comment>
<dbReference type="KEGG" id="gxy:GLX_27810"/>
<feature type="transmembrane region" description="Helical" evidence="8">
    <location>
        <begin position="177"/>
        <end position="198"/>
    </location>
</feature>
<evidence type="ECO:0000256" key="4">
    <source>
        <dbReference type="ARBA" id="ARBA00022692"/>
    </source>
</evidence>
<evidence type="ECO:0000256" key="8">
    <source>
        <dbReference type="SAM" id="Phobius"/>
    </source>
</evidence>
<evidence type="ECO:0000313" key="10">
    <source>
        <dbReference type="EMBL" id="BAK85193.1"/>
    </source>
</evidence>
<name>G2I3M6_KOMMN</name>
<evidence type="ECO:0000256" key="7">
    <source>
        <dbReference type="ARBA" id="ARBA00023169"/>
    </source>
</evidence>
<keyword evidence="6 8" id="KW-0472">Membrane</keyword>
<dbReference type="PANTHER" id="PTHR30576:SF0">
    <property type="entry name" value="UNDECAPRENYL-PHOSPHATE N-ACETYLGALACTOSAMINYL 1-PHOSPHATE TRANSFERASE-RELATED"/>
    <property type="match status" value="1"/>
</dbReference>
<accession>G2I3M6</accession>
<feature type="transmembrane region" description="Helical" evidence="8">
    <location>
        <begin position="210"/>
        <end position="229"/>
    </location>
</feature>
<dbReference type="AlphaFoldDB" id="G2I3M6"/>
<dbReference type="Proteomes" id="UP000009044">
    <property type="component" value="Chromosome"/>
</dbReference>
<protein>
    <submittedName>
        <fullName evidence="10">Sugar transferase</fullName>
    </submittedName>
</protein>
<keyword evidence="4 8" id="KW-0812">Transmembrane</keyword>
<organism evidence="10 11">
    <name type="scientific">Komagataeibacter medellinensis (strain NBRC 3288 / BCRC 11682 / LMG 1693 / Kondo 51)</name>
    <name type="common">Gluconacetobacter medellinensis</name>
    <dbReference type="NCBI Taxonomy" id="634177"/>
    <lineage>
        <taxon>Bacteria</taxon>
        <taxon>Pseudomonadati</taxon>
        <taxon>Pseudomonadota</taxon>
        <taxon>Alphaproteobacteria</taxon>
        <taxon>Acetobacterales</taxon>
        <taxon>Acetobacteraceae</taxon>
        <taxon>Komagataeibacter</taxon>
    </lineage>
</organism>
<evidence type="ECO:0000259" key="9">
    <source>
        <dbReference type="Pfam" id="PF02397"/>
    </source>
</evidence>
<dbReference type="PATRIC" id="fig|634177.7.peg.3096"/>
<dbReference type="InterPro" id="IPR003362">
    <property type="entry name" value="Bact_transf"/>
</dbReference>
<feature type="transmembrane region" description="Helical" evidence="8">
    <location>
        <begin position="135"/>
        <end position="156"/>
    </location>
</feature>
<feature type="transmembrane region" description="Helical" evidence="8">
    <location>
        <begin position="371"/>
        <end position="392"/>
    </location>
</feature>
<keyword evidence="3 10" id="KW-0808">Transferase</keyword>
<dbReference type="STRING" id="634177.GLX_27810"/>
<keyword evidence="7" id="KW-0270">Exopolysaccharide synthesis</keyword>
<evidence type="ECO:0000256" key="1">
    <source>
        <dbReference type="ARBA" id="ARBA00004141"/>
    </source>
</evidence>
<comment type="subcellular location">
    <subcellularLocation>
        <location evidence="1">Membrane</location>
        <topology evidence="1">Multi-pass membrane protein</topology>
    </subcellularLocation>
</comment>
<evidence type="ECO:0000256" key="5">
    <source>
        <dbReference type="ARBA" id="ARBA00022989"/>
    </source>
</evidence>
<dbReference type="NCBIfam" id="TIGR03025">
    <property type="entry name" value="EPS_sugtrans"/>
    <property type="match status" value="1"/>
</dbReference>
<dbReference type="PANTHER" id="PTHR30576">
    <property type="entry name" value="COLANIC BIOSYNTHESIS UDP-GLUCOSE LIPID CARRIER TRANSFERASE"/>
    <property type="match status" value="1"/>
</dbReference>
<dbReference type="GO" id="GO:0000271">
    <property type="term" value="P:polysaccharide biosynthetic process"/>
    <property type="evidence" value="ECO:0007669"/>
    <property type="project" value="UniProtKB-KW"/>
</dbReference>
<feature type="domain" description="Bacterial sugar transferase" evidence="9">
    <location>
        <begin position="366"/>
        <end position="552"/>
    </location>
</feature>
<evidence type="ECO:0000256" key="3">
    <source>
        <dbReference type="ARBA" id="ARBA00022679"/>
    </source>
</evidence>
<evidence type="ECO:0000256" key="6">
    <source>
        <dbReference type="ARBA" id="ARBA00023136"/>
    </source>
</evidence>
<dbReference type="GO" id="GO:0016780">
    <property type="term" value="F:phosphotransferase activity, for other substituted phosphate groups"/>
    <property type="evidence" value="ECO:0007669"/>
    <property type="project" value="TreeGrafter"/>
</dbReference>
<proteinExistence type="inferred from homology"/>
<dbReference type="Pfam" id="PF02397">
    <property type="entry name" value="Bac_transf"/>
    <property type="match status" value="1"/>
</dbReference>
<dbReference type="GO" id="GO:0016020">
    <property type="term" value="C:membrane"/>
    <property type="evidence" value="ECO:0007669"/>
    <property type="project" value="UniProtKB-SubCell"/>
</dbReference>
<evidence type="ECO:0000256" key="2">
    <source>
        <dbReference type="ARBA" id="ARBA00006464"/>
    </source>
</evidence>
<evidence type="ECO:0000313" key="11">
    <source>
        <dbReference type="Proteomes" id="UP000009044"/>
    </source>
</evidence>
<dbReference type="HOGENOM" id="CLU_024920_0_1_5"/>